<dbReference type="EMBL" id="JBEXAC010000002">
    <property type="protein sequence ID" value="MET6998680.1"/>
    <property type="molecule type" value="Genomic_DNA"/>
</dbReference>
<feature type="transmembrane region" description="Helical" evidence="1">
    <location>
        <begin position="6"/>
        <end position="25"/>
    </location>
</feature>
<evidence type="ECO:0000313" key="3">
    <source>
        <dbReference type="Proteomes" id="UP001549749"/>
    </source>
</evidence>
<keyword evidence="1" id="KW-0472">Membrane</keyword>
<accession>A0ABV2T7T5</accession>
<name>A0ABV2T7T5_9BACT</name>
<keyword evidence="3" id="KW-1185">Reference proteome</keyword>
<evidence type="ECO:0000256" key="1">
    <source>
        <dbReference type="SAM" id="Phobius"/>
    </source>
</evidence>
<keyword evidence="1" id="KW-1133">Transmembrane helix</keyword>
<evidence type="ECO:0000313" key="2">
    <source>
        <dbReference type="EMBL" id="MET6998680.1"/>
    </source>
</evidence>
<organism evidence="2 3">
    <name type="scientific">Chitinophaga defluvii</name>
    <dbReference type="NCBI Taxonomy" id="3163343"/>
    <lineage>
        <taxon>Bacteria</taxon>
        <taxon>Pseudomonadati</taxon>
        <taxon>Bacteroidota</taxon>
        <taxon>Chitinophagia</taxon>
        <taxon>Chitinophagales</taxon>
        <taxon>Chitinophagaceae</taxon>
        <taxon>Chitinophaga</taxon>
    </lineage>
</organism>
<comment type="caution">
    <text evidence="2">The sequence shown here is derived from an EMBL/GenBank/DDBJ whole genome shotgun (WGS) entry which is preliminary data.</text>
</comment>
<gene>
    <name evidence="2" type="ORF">ABR189_14950</name>
</gene>
<proteinExistence type="predicted"/>
<keyword evidence="1" id="KW-0812">Transmembrane</keyword>
<reference evidence="2 3" key="1">
    <citation type="submission" date="2024-06" db="EMBL/GenBank/DDBJ databases">
        <title>Chitinophaga defluvii sp. nov., isolated from municipal sewage.</title>
        <authorList>
            <person name="Zhang L."/>
        </authorList>
    </citation>
    <scope>NUCLEOTIDE SEQUENCE [LARGE SCALE GENOMIC DNA]</scope>
    <source>
        <strain evidence="2 3">H8</strain>
    </source>
</reference>
<dbReference type="RefSeq" id="WP_354661322.1">
    <property type="nucleotide sequence ID" value="NZ_JBEXAC010000002.1"/>
</dbReference>
<dbReference type="Proteomes" id="UP001549749">
    <property type="component" value="Unassembled WGS sequence"/>
</dbReference>
<protein>
    <submittedName>
        <fullName evidence="2">Uncharacterized protein</fullName>
    </submittedName>
</protein>
<sequence length="158" mass="17866">MFTGISWTTYLSAVAILLVIYYLYVGVRYFSGDLKDLLAGKKKFKLRPAPPGDADDTPVSPFQPSENTLAFEEATDSDFQEVEELIGRLKDVIADASQRELIPQEFRQYLRMTLKEYPAIKNSPLRLSVNELIVSECEKYGTVTLSAEKVDEMWNGSL</sequence>